<protein>
    <recommendedName>
        <fullName evidence="4">DUF2946 domain-containing protein</fullName>
    </recommendedName>
</protein>
<dbReference type="OrthoDB" id="7282626at2"/>
<sequence length="129" mass="14027">MSSRAHSLTHLTVFWPLVMLALMARLLFGGVLSPMALLDDPIRDLTQLSILCDDHTPLSDPDGQHHHSTNQQDDSFLLAEALELLLLSVVVCLLAGQIATGMARPWMFAPIRGPPTPQRTSLCPQGPPA</sequence>
<keyword evidence="1" id="KW-1133">Transmembrane helix</keyword>
<dbReference type="RefSeq" id="WP_149278768.1">
    <property type="nucleotide sequence ID" value="NZ_CP043506.1"/>
</dbReference>
<gene>
    <name evidence="2" type="ORF">FLP30_04470</name>
</gene>
<keyword evidence="1" id="KW-0472">Membrane</keyword>
<dbReference type="KEGG" id="acek:FLP30_04470"/>
<feature type="transmembrane region" description="Helical" evidence="1">
    <location>
        <begin position="84"/>
        <end position="103"/>
    </location>
</feature>
<proteinExistence type="predicted"/>
<evidence type="ECO:0008006" key="4">
    <source>
        <dbReference type="Google" id="ProtNLM"/>
    </source>
</evidence>
<keyword evidence="3" id="KW-1185">Reference proteome</keyword>
<evidence type="ECO:0000313" key="3">
    <source>
        <dbReference type="Proteomes" id="UP000324536"/>
    </source>
</evidence>
<evidence type="ECO:0000256" key="1">
    <source>
        <dbReference type="SAM" id="Phobius"/>
    </source>
</evidence>
<dbReference type="EMBL" id="CP043506">
    <property type="protein sequence ID" value="QEO17089.1"/>
    <property type="molecule type" value="Genomic_DNA"/>
</dbReference>
<organism evidence="2 3">
    <name type="scientific">Acetobacter vaccinii</name>
    <dbReference type="NCBI Taxonomy" id="2592655"/>
    <lineage>
        <taxon>Bacteria</taxon>
        <taxon>Pseudomonadati</taxon>
        <taxon>Pseudomonadota</taxon>
        <taxon>Alphaproteobacteria</taxon>
        <taxon>Acetobacterales</taxon>
        <taxon>Acetobacteraceae</taxon>
        <taxon>Acetobacter</taxon>
    </lineage>
</organism>
<dbReference type="Proteomes" id="UP000324536">
    <property type="component" value="Chromosome"/>
</dbReference>
<keyword evidence="1" id="KW-0812">Transmembrane</keyword>
<name>A0A5C1YPG5_9PROT</name>
<feature type="transmembrane region" description="Helical" evidence="1">
    <location>
        <begin position="12"/>
        <end position="32"/>
    </location>
</feature>
<evidence type="ECO:0000313" key="2">
    <source>
        <dbReference type="EMBL" id="QEO17089.1"/>
    </source>
</evidence>
<dbReference type="AlphaFoldDB" id="A0A5C1YPG5"/>
<accession>A0A5C1YPG5</accession>
<reference evidence="2 3" key="1">
    <citation type="submission" date="2019-09" db="EMBL/GenBank/DDBJ databases">
        <title>Genome sequencing of strain KACC 21233.</title>
        <authorList>
            <person name="Heo J."/>
            <person name="Kim S.-J."/>
            <person name="Kim J.-S."/>
            <person name="Hong S.-B."/>
            <person name="Kwon S.-W."/>
        </authorList>
    </citation>
    <scope>NUCLEOTIDE SEQUENCE [LARGE SCALE GENOMIC DNA]</scope>
    <source>
        <strain evidence="2 3">KACC 21233</strain>
    </source>
</reference>